<feature type="compositionally biased region" description="Basic residues" evidence="1">
    <location>
        <begin position="266"/>
        <end position="275"/>
    </location>
</feature>
<evidence type="ECO:0000313" key="2">
    <source>
        <dbReference type="EMBL" id="CAA9495329.1"/>
    </source>
</evidence>
<sequence>EAEGRRGEIRRWSGPECPRGVGSTWRVPRRAPRGGPRRAARRGGVRCGRGRDVSEREPDQGSGARGAPAGGGFGPGVGWGRGGHPARGPGRGFRDARGEGASGAGLLGGACGGHDHGQRQHGDERADPAPRNGPDRRARRRTRVAAHFAAPGDDGFRRAVAGGGEHDLGLRHGGADAGDLGRVYARGRIQEPPPRALAGPAAPLEDTGPAPTRRPLRPQDGGARRRGERRRYSPRAGPELRGGRAGRGGRGRRGGARAGGAPVHLRVLRRRRSGV</sequence>
<feature type="compositionally biased region" description="Gly residues" evidence="1">
    <location>
        <begin position="100"/>
        <end position="112"/>
    </location>
</feature>
<name>A0A6J4SDA7_9ACTN</name>
<dbReference type="EC" id="3.5.2.6" evidence="2"/>
<keyword evidence="2" id="KW-0378">Hydrolase</keyword>
<dbReference type="EMBL" id="CADCVM010000221">
    <property type="protein sequence ID" value="CAA9495329.1"/>
    <property type="molecule type" value="Genomic_DNA"/>
</dbReference>
<feature type="non-terminal residue" evidence="2">
    <location>
        <position position="1"/>
    </location>
</feature>
<feature type="region of interest" description="Disordered" evidence="1">
    <location>
        <begin position="1"/>
        <end position="275"/>
    </location>
</feature>
<dbReference type="GO" id="GO:0008800">
    <property type="term" value="F:beta-lactamase activity"/>
    <property type="evidence" value="ECO:0007669"/>
    <property type="project" value="UniProtKB-EC"/>
</dbReference>
<evidence type="ECO:0000256" key="1">
    <source>
        <dbReference type="SAM" id="MobiDB-lite"/>
    </source>
</evidence>
<feature type="non-terminal residue" evidence="2">
    <location>
        <position position="275"/>
    </location>
</feature>
<feature type="compositionally biased region" description="Basic and acidic residues" evidence="1">
    <location>
        <begin position="49"/>
        <end position="59"/>
    </location>
</feature>
<dbReference type="AlphaFoldDB" id="A0A6J4SDA7"/>
<feature type="compositionally biased region" description="Basic residues" evidence="1">
    <location>
        <begin position="27"/>
        <end position="44"/>
    </location>
</feature>
<accession>A0A6J4SDA7</accession>
<organism evidence="2">
    <name type="scientific">uncultured Rubrobacteraceae bacterium</name>
    <dbReference type="NCBI Taxonomy" id="349277"/>
    <lineage>
        <taxon>Bacteria</taxon>
        <taxon>Bacillati</taxon>
        <taxon>Actinomycetota</taxon>
        <taxon>Rubrobacteria</taxon>
        <taxon>Rubrobacterales</taxon>
        <taxon>Rubrobacteraceae</taxon>
        <taxon>environmental samples</taxon>
    </lineage>
</organism>
<gene>
    <name evidence="2" type="ORF">AVDCRST_MAG05-2115</name>
</gene>
<feature type="compositionally biased region" description="Gly residues" evidence="1">
    <location>
        <begin position="68"/>
        <end position="91"/>
    </location>
</feature>
<feature type="compositionally biased region" description="Basic and acidic residues" evidence="1">
    <location>
        <begin position="1"/>
        <end position="13"/>
    </location>
</feature>
<feature type="compositionally biased region" description="Basic and acidic residues" evidence="1">
    <location>
        <begin position="164"/>
        <end position="174"/>
    </location>
</feature>
<reference evidence="2" key="1">
    <citation type="submission" date="2020-02" db="EMBL/GenBank/DDBJ databases">
        <authorList>
            <person name="Meier V. D."/>
        </authorList>
    </citation>
    <scope>NUCLEOTIDE SEQUENCE</scope>
    <source>
        <strain evidence="2">AVDCRST_MAG05</strain>
    </source>
</reference>
<protein>
    <submittedName>
        <fullName evidence="2">Beta-lactamase</fullName>
        <ecNumber evidence="2">3.5.2.6</ecNumber>
    </submittedName>
</protein>
<proteinExistence type="predicted"/>
<feature type="compositionally biased region" description="Basic residues" evidence="1">
    <location>
        <begin position="224"/>
        <end position="233"/>
    </location>
</feature>
<feature type="compositionally biased region" description="Basic and acidic residues" evidence="1">
    <location>
        <begin position="113"/>
        <end position="136"/>
    </location>
</feature>